<reference evidence="2 3" key="1">
    <citation type="submission" date="2019-11" db="EMBL/GenBank/DDBJ databases">
        <title>Genome sequences of 17 halophilic strains isolated from different environments.</title>
        <authorList>
            <person name="Furrow R.E."/>
        </authorList>
    </citation>
    <scope>NUCLEOTIDE SEQUENCE [LARGE SCALE GENOMIC DNA]</scope>
    <source>
        <strain evidence="2 3">22506_14_FS</strain>
    </source>
</reference>
<comment type="caution">
    <text evidence="2">The sequence shown here is derived from an EMBL/GenBank/DDBJ whole genome shotgun (WGS) entry which is preliminary data.</text>
</comment>
<dbReference type="GO" id="GO:0015421">
    <property type="term" value="F:ABC-type oligopeptide transporter activity"/>
    <property type="evidence" value="ECO:0007669"/>
    <property type="project" value="TreeGrafter"/>
</dbReference>
<dbReference type="InterPro" id="IPR027417">
    <property type="entry name" value="P-loop_NTPase"/>
</dbReference>
<dbReference type="SUPFAM" id="SSF52540">
    <property type="entry name" value="P-loop containing nucleoside triphosphate hydrolases"/>
    <property type="match status" value="1"/>
</dbReference>
<evidence type="ECO:0000313" key="2">
    <source>
        <dbReference type="EMBL" id="MYL65673.1"/>
    </source>
</evidence>
<keyword evidence="2" id="KW-0547">Nucleotide-binding</keyword>
<dbReference type="Gene3D" id="3.40.50.300">
    <property type="entry name" value="P-loop containing nucleotide triphosphate hydrolases"/>
    <property type="match status" value="1"/>
</dbReference>
<feature type="domain" description="ABC transporter" evidence="1">
    <location>
        <begin position="5"/>
        <end position="35"/>
    </location>
</feature>
<sequence>MQEAGMRFSGGERQRIALARILIQETAVVLLDEPTVGLDPRTEQALLSTIFQVLEKKTVVWVTHHLVGMKRMDHIAFMEDGEIVMEGKHDEWLMSSDRYRRLYELEAPFQLKNSHVTVKMIG</sequence>
<dbReference type="Proteomes" id="UP000447833">
    <property type="component" value="Unassembled WGS sequence"/>
</dbReference>
<accession>A0A845F3Y6</accession>
<evidence type="ECO:0000313" key="3">
    <source>
        <dbReference type="Proteomes" id="UP000447833"/>
    </source>
</evidence>
<dbReference type="PANTHER" id="PTHR43394:SF1">
    <property type="entry name" value="ATP-BINDING CASSETTE SUB-FAMILY B MEMBER 10, MITOCHONDRIAL"/>
    <property type="match status" value="1"/>
</dbReference>
<organism evidence="2 3">
    <name type="scientific">Guptibacillus hwajinpoensis</name>
    <dbReference type="NCBI Taxonomy" id="208199"/>
    <lineage>
        <taxon>Bacteria</taxon>
        <taxon>Bacillati</taxon>
        <taxon>Bacillota</taxon>
        <taxon>Bacilli</taxon>
        <taxon>Bacillales</taxon>
        <taxon>Guptibacillaceae</taxon>
        <taxon>Guptibacillus</taxon>
    </lineage>
</organism>
<dbReference type="GO" id="GO:0016887">
    <property type="term" value="F:ATP hydrolysis activity"/>
    <property type="evidence" value="ECO:0007669"/>
    <property type="project" value="InterPro"/>
</dbReference>
<gene>
    <name evidence="2" type="ORF">GLW07_20130</name>
</gene>
<dbReference type="PANTHER" id="PTHR43394">
    <property type="entry name" value="ATP-DEPENDENT PERMEASE MDL1, MITOCHONDRIAL"/>
    <property type="match status" value="1"/>
</dbReference>
<keyword evidence="2" id="KW-0067">ATP-binding</keyword>
<name>A0A845F3Y6_9BACL</name>
<dbReference type="AlphaFoldDB" id="A0A845F3Y6"/>
<dbReference type="Pfam" id="PF00005">
    <property type="entry name" value="ABC_tran"/>
    <property type="match status" value="1"/>
</dbReference>
<proteinExistence type="predicted"/>
<dbReference type="InterPro" id="IPR003439">
    <property type="entry name" value="ABC_transporter-like_ATP-bd"/>
</dbReference>
<dbReference type="GO" id="GO:0005524">
    <property type="term" value="F:ATP binding"/>
    <property type="evidence" value="ECO:0007669"/>
    <property type="project" value="UniProtKB-KW"/>
</dbReference>
<evidence type="ECO:0000259" key="1">
    <source>
        <dbReference type="Pfam" id="PF00005"/>
    </source>
</evidence>
<dbReference type="EMBL" id="WMEY01000009">
    <property type="protein sequence ID" value="MYL65673.1"/>
    <property type="molecule type" value="Genomic_DNA"/>
</dbReference>
<dbReference type="InterPro" id="IPR039421">
    <property type="entry name" value="Type_1_exporter"/>
</dbReference>
<protein>
    <submittedName>
        <fullName evidence="2">ATP-binding cassette domain-containing protein</fullName>
    </submittedName>
</protein>